<dbReference type="InterPro" id="IPR006549">
    <property type="entry name" value="HAD-SF_hydro_IIIA"/>
</dbReference>
<reference evidence="2" key="1">
    <citation type="submission" date="2016-05" db="EMBL/GenBank/DDBJ databases">
        <title>Comparative genomics of biotechnologically important yeasts.</title>
        <authorList>
            <consortium name="DOE Joint Genome Institute"/>
            <person name="Riley R."/>
            <person name="Haridas S."/>
            <person name="Wolfe K.H."/>
            <person name="Lopes M.R."/>
            <person name="Hittinger C.T."/>
            <person name="Goker M."/>
            <person name="Salamov A."/>
            <person name="Wisecaver J."/>
            <person name="Long T.M."/>
            <person name="Aerts A.L."/>
            <person name="Barry K."/>
            <person name="Choi C."/>
            <person name="Clum A."/>
            <person name="Coughlan A.Y."/>
            <person name="Deshpande S."/>
            <person name="Douglass A.P."/>
            <person name="Hanson S.J."/>
            <person name="Klenk H.-P."/>
            <person name="Labutti K."/>
            <person name="Lapidus A."/>
            <person name="Lindquist E."/>
            <person name="Lipzen A."/>
            <person name="Meier-Kolthoff J.P."/>
            <person name="Ohm R.A."/>
            <person name="Otillar R.P."/>
            <person name="Pangilinan J."/>
            <person name="Peng Y."/>
            <person name="Rokas A."/>
            <person name="Rosa C.A."/>
            <person name="Scheuner C."/>
            <person name="Sibirny A.A."/>
            <person name="Slot J.C."/>
            <person name="Stielow J.B."/>
            <person name="Sun H."/>
            <person name="Kurtzman C.P."/>
            <person name="Blackwell M."/>
            <person name="Grigoriev I.V."/>
            <person name="Jeffries T.W."/>
        </authorList>
    </citation>
    <scope>NUCLEOTIDE SEQUENCE [LARGE SCALE GENOMIC DNA]</scope>
    <source>
        <strain evidence="2">DSM 1968</strain>
    </source>
</reference>
<name>A0A1D2VK12_9ASCO</name>
<dbReference type="STRING" id="1344418.A0A1D2VK12"/>
<dbReference type="GO" id="GO:0008962">
    <property type="term" value="F:phosphatidylglycerophosphatase activity"/>
    <property type="evidence" value="ECO:0007669"/>
    <property type="project" value="EnsemblFungi"/>
</dbReference>
<dbReference type="InterPro" id="IPR010021">
    <property type="entry name" value="PGPP1/Gep4"/>
</dbReference>
<dbReference type="FunFam" id="3.40.50.1000:FF:000165">
    <property type="entry name" value="HAD superfamily phosphatase"/>
    <property type="match status" value="1"/>
</dbReference>
<dbReference type="AlphaFoldDB" id="A0A1D2VK12"/>
<dbReference type="InterPro" id="IPR036412">
    <property type="entry name" value="HAD-like_sf"/>
</dbReference>
<sequence length="212" mass="24124">MNISATLNSIRLLFNPNLALPHQVCNDFNSIKVPIGQFIIQNQPKIKAIVLDKDNCFAEKGDDKVYAGYTEKWKELINYYSKNNILIVSNSAGTNDDINHSQAKILEKETGIAVLRHSTKKPGCYNEIIDHFKKRGIVNGPEEILIVGDRLFTDVLMANLMGSWSIWIKNGVVRSESIICKFERYLYKNLVKNSNNFPQFPKNANNFPKGFK</sequence>
<dbReference type="RefSeq" id="XP_020048269.1">
    <property type="nucleotide sequence ID" value="XM_020192970.1"/>
</dbReference>
<dbReference type="GeneID" id="30966606"/>
<dbReference type="GO" id="GO:0032049">
    <property type="term" value="P:cardiolipin biosynthetic process"/>
    <property type="evidence" value="ECO:0007669"/>
    <property type="project" value="EnsemblFungi"/>
</dbReference>
<gene>
    <name evidence="1" type="ORF">ASCRUDRAFT_75209</name>
</gene>
<dbReference type="InterPro" id="IPR023214">
    <property type="entry name" value="HAD_sf"/>
</dbReference>
<organism evidence="1 2">
    <name type="scientific">Ascoidea rubescens DSM 1968</name>
    <dbReference type="NCBI Taxonomy" id="1344418"/>
    <lineage>
        <taxon>Eukaryota</taxon>
        <taxon>Fungi</taxon>
        <taxon>Dikarya</taxon>
        <taxon>Ascomycota</taxon>
        <taxon>Saccharomycotina</taxon>
        <taxon>Saccharomycetes</taxon>
        <taxon>Ascoideaceae</taxon>
        <taxon>Ascoidea</taxon>
    </lineage>
</organism>
<dbReference type="Pfam" id="PF09419">
    <property type="entry name" value="PGP_phosphatase"/>
    <property type="match status" value="1"/>
</dbReference>
<dbReference type="NCBIfam" id="TIGR01662">
    <property type="entry name" value="HAD-SF-IIIA"/>
    <property type="match status" value="1"/>
</dbReference>
<proteinExistence type="predicted"/>
<dbReference type="Gene3D" id="3.40.50.1000">
    <property type="entry name" value="HAD superfamily/HAD-like"/>
    <property type="match status" value="1"/>
</dbReference>
<dbReference type="PANTHER" id="PTHR19288">
    <property type="entry name" value="4-NITROPHENYLPHOSPHATASE-RELATED"/>
    <property type="match status" value="1"/>
</dbReference>
<dbReference type="EMBL" id="KV454478">
    <property type="protein sequence ID" value="ODV61962.1"/>
    <property type="molecule type" value="Genomic_DNA"/>
</dbReference>
<keyword evidence="2" id="KW-1185">Reference proteome</keyword>
<dbReference type="GO" id="GO:0031314">
    <property type="term" value="C:extrinsic component of mitochondrial inner membrane"/>
    <property type="evidence" value="ECO:0007669"/>
    <property type="project" value="EnsemblFungi"/>
</dbReference>
<accession>A0A1D2VK12</accession>
<dbReference type="InParanoid" id="A0A1D2VK12"/>
<dbReference type="SUPFAM" id="SSF56784">
    <property type="entry name" value="HAD-like"/>
    <property type="match status" value="1"/>
</dbReference>
<evidence type="ECO:0000313" key="2">
    <source>
        <dbReference type="Proteomes" id="UP000095038"/>
    </source>
</evidence>
<dbReference type="FunCoup" id="A0A1D2VK12">
    <property type="interactions" value="41"/>
</dbReference>
<dbReference type="InterPro" id="IPR027706">
    <property type="entry name" value="PGP_Pase"/>
</dbReference>
<evidence type="ECO:0000313" key="1">
    <source>
        <dbReference type="EMBL" id="ODV61962.1"/>
    </source>
</evidence>
<dbReference type="OrthoDB" id="198652at2759"/>
<dbReference type="NCBIfam" id="TIGR01668">
    <property type="entry name" value="YqeG_hyp_ppase"/>
    <property type="match status" value="1"/>
</dbReference>
<protein>
    <submittedName>
        <fullName evidence="1">HAD-superfamily phosphatase</fullName>
    </submittedName>
</protein>
<dbReference type="Proteomes" id="UP000095038">
    <property type="component" value="Unassembled WGS sequence"/>
</dbReference>
<dbReference type="GO" id="GO:0005759">
    <property type="term" value="C:mitochondrial matrix"/>
    <property type="evidence" value="ECO:0007669"/>
    <property type="project" value="EnsemblFungi"/>
</dbReference>
<dbReference type="PANTHER" id="PTHR19288:SF25">
    <property type="entry name" value="PHOSPHATIDYLGLYCEROPHOSPHATASE GEP4, MITOCHONDRIAL"/>
    <property type="match status" value="1"/>
</dbReference>